<dbReference type="InterPro" id="IPR022271">
    <property type="entry name" value="Lipocalin_ApoD"/>
</dbReference>
<dbReference type="Proteomes" id="UP000243518">
    <property type="component" value="Unassembled WGS sequence"/>
</dbReference>
<reference evidence="5 6" key="1">
    <citation type="submission" date="2016-10" db="EMBL/GenBank/DDBJ databases">
        <authorList>
            <person name="Varghese N."/>
            <person name="Submissions S."/>
        </authorList>
    </citation>
    <scope>NUCLEOTIDE SEQUENCE [LARGE SCALE GENOMIC DNA]</scope>
    <source>
        <strain evidence="5 6">CECT 8317</strain>
    </source>
</reference>
<comment type="subcellular location">
    <subcellularLocation>
        <location evidence="2">Cell outer membrane</location>
    </subcellularLocation>
</comment>
<evidence type="ECO:0000313" key="5">
    <source>
        <dbReference type="EMBL" id="SEF93986.1"/>
    </source>
</evidence>
<evidence type="ECO:0000256" key="3">
    <source>
        <dbReference type="PIRSR" id="PIRSR036893-52"/>
    </source>
</evidence>
<name>A0AAQ1G6H0_9GAMM</name>
<dbReference type="InterPro" id="IPR047202">
    <property type="entry name" value="Lipocalin_Blc-like_dom"/>
</dbReference>
<dbReference type="AlphaFoldDB" id="A0AAQ1G6H0"/>
<dbReference type="PIRSF" id="PIRSF036893">
    <property type="entry name" value="Lipocalin_ApoD"/>
    <property type="match status" value="1"/>
</dbReference>
<evidence type="ECO:0000256" key="2">
    <source>
        <dbReference type="PIRNR" id="PIRNR036893"/>
    </source>
</evidence>
<feature type="lipid moiety-binding region" description="N-palmitoyl cysteine" evidence="3">
    <location>
        <position position="20"/>
    </location>
</feature>
<dbReference type="Pfam" id="PF08212">
    <property type="entry name" value="Lipocalin_2"/>
    <property type="match status" value="1"/>
</dbReference>
<dbReference type="Gene3D" id="2.40.128.20">
    <property type="match status" value="1"/>
</dbReference>
<dbReference type="PANTHER" id="PTHR10612:SF34">
    <property type="entry name" value="APOLIPOPROTEIN D"/>
    <property type="match status" value="1"/>
</dbReference>
<dbReference type="GO" id="GO:0008289">
    <property type="term" value="F:lipid binding"/>
    <property type="evidence" value="ECO:0007669"/>
    <property type="project" value="UniProtKB-UniRule"/>
</dbReference>
<keyword evidence="6" id="KW-1185">Reference proteome</keyword>
<comment type="caution">
    <text evidence="5">The sequence shown here is derived from an EMBL/GenBank/DDBJ whole genome shotgun (WGS) entry which is preliminary data.</text>
</comment>
<gene>
    <name evidence="5" type="ORF">SAMN05216586_102348</name>
</gene>
<comment type="similarity">
    <text evidence="1 2">Belongs to the calycin superfamily. Lipocalin family.</text>
</comment>
<dbReference type="EMBL" id="FNVE01000002">
    <property type="protein sequence ID" value="SEF93986.1"/>
    <property type="molecule type" value="Genomic_DNA"/>
</dbReference>
<keyword evidence="2" id="KW-0998">Cell outer membrane</keyword>
<organism evidence="5 6">
    <name type="scientific">Halopseudomonas aestusnigri</name>
    <dbReference type="NCBI Taxonomy" id="857252"/>
    <lineage>
        <taxon>Bacteria</taxon>
        <taxon>Pseudomonadati</taxon>
        <taxon>Pseudomonadota</taxon>
        <taxon>Gammaproteobacteria</taxon>
        <taxon>Pseudomonadales</taxon>
        <taxon>Pseudomonadaceae</taxon>
        <taxon>Halopseudomonas</taxon>
    </lineage>
</organism>
<protein>
    <recommendedName>
        <fullName evidence="2">Outer membrane lipoprotein Blc</fullName>
    </recommendedName>
</protein>
<keyword evidence="2 3" id="KW-0449">Lipoprotein</keyword>
<dbReference type="SUPFAM" id="SSF50814">
    <property type="entry name" value="Lipocalins"/>
    <property type="match status" value="1"/>
</dbReference>
<dbReference type="GO" id="GO:0006950">
    <property type="term" value="P:response to stress"/>
    <property type="evidence" value="ECO:0007669"/>
    <property type="project" value="UniProtKB-ARBA"/>
</dbReference>
<accession>A0AAQ1G6H0</accession>
<keyword evidence="3" id="KW-0564">Palmitate</keyword>
<evidence type="ECO:0000313" key="6">
    <source>
        <dbReference type="Proteomes" id="UP000243518"/>
    </source>
</evidence>
<sequence>MKHRIYGLLALIGLALLGGCVQLPDGIEPVTPFQADRYLGHWYEIARLDHRFERGLSQVSAEYSRSDSNEIKVINRGCDAQSGSWNQAEGRARFVDDPNTGFLKVSFFGPFYGTYAIFELDPEYQYAFVSGPNRDYLWFLSRDPEPDAALRQHFVKRAGELGFAVDELIWVKQGDSRCS</sequence>
<keyword evidence="2" id="KW-0472">Membrane</keyword>
<dbReference type="PROSITE" id="PS51257">
    <property type="entry name" value="PROKAR_LIPOPROTEIN"/>
    <property type="match status" value="1"/>
</dbReference>
<keyword evidence="2" id="KW-0446">Lipid-binding</keyword>
<comment type="subunit">
    <text evidence="2">Homodimer.</text>
</comment>
<comment type="function">
    <text evidence="2">Involved in the storage or transport of lipids necessary for membrane maintenance under stressful conditions. Displays a binding preference for lysophospholipids.</text>
</comment>
<dbReference type="PRINTS" id="PR01171">
    <property type="entry name" value="BCTLIPOCALIN"/>
</dbReference>
<dbReference type="CDD" id="cd19438">
    <property type="entry name" value="lipocalin_Blc-like"/>
    <property type="match status" value="1"/>
</dbReference>
<dbReference type="InterPro" id="IPR012674">
    <property type="entry name" value="Calycin"/>
</dbReference>
<feature type="lipid moiety-binding region" description="S-diacylglycerol cysteine" evidence="3">
    <location>
        <position position="20"/>
    </location>
</feature>
<dbReference type="InterPro" id="IPR000566">
    <property type="entry name" value="Lipocln_cytosolic_FA-bd_dom"/>
</dbReference>
<dbReference type="GO" id="GO:0009279">
    <property type="term" value="C:cell outer membrane"/>
    <property type="evidence" value="ECO:0007669"/>
    <property type="project" value="UniProtKB-SubCell"/>
</dbReference>
<feature type="domain" description="Lipocalin/cytosolic fatty-acid binding" evidence="4">
    <location>
        <begin position="35"/>
        <end position="173"/>
    </location>
</feature>
<proteinExistence type="inferred from homology"/>
<dbReference type="RefSeq" id="WP_200818411.1">
    <property type="nucleotide sequence ID" value="NZ_FNVE01000002.1"/>
</dbReference>
<evidence type="ECO:0000256" key="1">
    <source>
        <dbReference type="ARBA" id="ARBA00006889"/>
    </source>
</evidence>
<dbReference type="PANTHER" id="PTHR10612">
    <property type="entry name" value="APOLIPOPROTEIN D"/>
    <property type="match status" value="1"/>
</dbReference>
<evidence type="ECO:0000259" key="4">
    <source>
        <dbReference type="Pfam" id="PF08212"/>
    </source>
</evidence>
<dbReference type="InterPro" id="IPR002446">
    <property type="entry name" value="Lipocalin_bac"/>
</dbReference>